<proteinExistence type="predicted"/>
<evidence type="ECO:0000313" key="1">
    <source>
        <dbReference type="EMBL" id="EKV27270.1"/>
    </source>
</evidence>
<sequence>MKGGANGAVEKGDGVEFEDKTLLAFTDPEARATVLSSDAVRAVVHAAYRIPMGTLGAQATPHFDSLEYGRFRAETRTEIQQSGYSIRFGEQDHDPSLAGRPDVDLLWRGAVTASTRRERAVVGVRTSPAVRITDLDSDLPDPPPADPQALDRARRAALLARLRAAAIDPDAMTEAVIDGWVRKMFADSLSQALARAHDHGVPLHQIALSFAPVPGSDVARARRFPVAAAVLIRDPTQAGFRLSDFLRASHTVLEQMQVQGVEPPEGDEDLPKGRPVVLWLVPEDWFDDEAWPAGENAAAPEAARLARITHATSWLAGQGIALAPVGR</sequence>
<dbReference type="AlphaFoldDB" id="K9GMP2"/>
<comment type="caution">
    <text evidence="1">The sequence shown here is derived from an EMBL/GenBank/DDBJ whole genome shotgun (WGS) entry which is preliminary data.</text>
</comment>
<gene>
    <name evidence="1" type="ORF">C882_1772</name>
</gene>
<organism evidence="1 2">
    <name type="scientific">Caenispirillum salinarum AK4</name>
    <dbReference type="NCBI Taxonomy" id="1238182"/>
    <lineage>
        <taxon>Bacteria</taxon>
        <taxon>Pseudomonadati</taxon>
        <taxon>Pseudomonadota</taxon>
        <taxon>Alphaproteobacteria</taxon>
        <taxon>Rhodospirillales</taxon>
        <taxon>Novispirillaceae</taxon>
        <taxon>Caenispirillum</taxon>
    </lineage>
</organism>
<name>K9GMP2_9PROT</name>
<accession>K9GMP2</accession>
<dbReference type="Proteomes" id="UP000009881">
    <property type="component" value="Unassembled WGS sequence"/>
</dbReference>
<dbReference type="STRING" id="1238182.C882_1772"/>
<protein>
    <submittedName>
        <fullName evidence="1">Uncharacterized protein</fullName>
    </submittedName>
</protein>
<evidence type="ECO:0000313" key="2">
    <source>
        <dbReference type="Proteomes" id="UP000009881"/>
    </source>
</evidence>
<dbReference type="EMBL" id="ANHY01000020">
    <property type="protein sequence ID" value="EKV27270.1"/>
    <property type="molecule type" value="Genomic_DNA"/>
</dbReference>
<keyword evidence="2" id="KW-1185">Reference proteome</keyword>
<dbReference type="eggNOG" id="ENOG503453W">
    <property type="taxonomic scope" value="Bacteria"/>
</dbReference>
<dbReference type="RefSeq" id="WP_009542168.1">
    <property type="nucleotide sequence ID" value="NZ_ANHY01000020.1"/>
</dbReference>
<reference evidence="1 2" key="1">
    <citation type="journal article" date="2013" name="Genome Announc.">
        <title>Draft Genome Sequence of an Alphaproteobacterium, Caenispirillum salinarum AK4(T), Isolated from a Solar Saltern.</title>
        <authorList>
            <person name="Khatri I."/>
            <person name="Singh A."/>
            <person name="Korpole S."/>
            <person name="Pinnaka A.K."/>
            <person name="Subramanian S."/>
        </authorList>
    </citation>
    <scope>NUCLEOTIDE SEQUENCE [LARGE SCALE GENOMIC DNA]</scope>
    <source>
        <strain evidence="1 2">AK4</strain>
    </source>
</reference>